<dbReference type="PANTHER" id="PTHR42724">
    <property type="entry name" value="TETRAACYLDISACCHARIDE 4'-KINASE"/>
    <property type="match status" value="1"/>
</dbReference>
<accession>A0A951IQJ0</accession>
<evidence type="ECO:0000256" key="11">
    <source>
        <dbReference type="ARBA" id="ARBA00023098"/>
    </source>
</evidence>
<evidence type="ECO:0000256" key="13">
    <source>
        <dbReference type="HAMAP-Rule" id="MF_00409"/>
    </source>
</evidence>
<evidence type="ECO:0000256" key="9">
    <source>
        <dbReference type="ARBA" id="ARBA00022777"/>
    </source>
</evidence>
<organism evidence="14 15">
    <name type="scientific">Arthrospiribacter ruber</name>
    <dbReference type="NCBI Taxonomy" id="2487934"/>
    <lineage>
        <taxon>Bacteria</taxon>
        <taxon>Pseudomonadati</taxon>
        <taxon>Bacteroidota</taxon>
        <taxon>Cytophagia</taxon>
        <taxon>Cytophagales</taxon>
        <taxon>Cyclobacteriaceae</taxon>
        <taxon>Arthrospiribacter</taxon>
    </lineage>
</organism>
<evidence type="ECO:0000256" key="4">
    <source>
        <dbReference type="ARBA" id="ARBA00016436"/>
    </source>
</evidence>
<reference evidence="14 15" key="1">
    <citation type="journal article" date="2020" name="Syst. Appl. Microbiol.">
        <title>Arthrospiribacter ruber gen. nov., sp. nov., a novel bacterium isolated from Arthrospira cultures.</title>
        <authorList>
            <person name="Waleron M."/>
            <person name="Misztak A."/>
            <person name="Waleron M.M."/>
            <person name="Furmaniak M."/>
            <person name="Mrozik A."/>
            <person name="Waleron K."/>
        </authorList>
    </citation>
    <scope>NUCLEOTIDE SEQUENCE [LARGE SCALE GENOMIC DNA]</scope>
    <source>
        <strain evidence="14 15">DPMB0001</strain>
    </source>
</reference>
<evidence type="ECO:0000256" key="10">
    <source>
        <dbReference type="ARBA" id="ARBA00022840"/>
    </source>
</evidence>
<dbReference type="GO" id="GO:0009029">
    <property type="term" value="F:lipid-A 4'-kinase activity"/>
    <property type="evidence" value="ECO:0007669"/>
    <property type="project" value="UniProtKB-UniRule"/>
</dbReference>
<keyword evidence="10 13" id="KW-0067">ATP-binding</keyword>
<protein>
    <recommendedName>
        <fullName evidence="4 13">Tetraacyldisaccharide 4'-kinase</fullName>
        <ecNumber evidence="3 13">2.7.1.130</ecNumber>
    </recommendedName>
    <alternativeName>
        <fullName evidence="12 13">Lipid A 4'-kinase</fullName>
    </alternativeName>
</protein>
<dbReference type="InterPro" id="IPR003758">
    <property type="entry name" value="LpxK"/>
</dbReference>
<evidence type="ECO:0000256" key="1">
    <source>
        <dbReference type="ARBA" id="ARBA00002274"/>
    </source>
</evidence>
<dbReference type="EMBL" id="RPHB01000001">
    <property type="protein sequence ID" value="MBW3466475.1"/>
    <property type="molecule type" value="Genomic_DNA"/>
</dbReference>
<keyword evidence="6 13" id="KW-0441">Lipid A biosynthesis</keyword>
<comment type="caution">
    <text evidence="14">The sequence shown here is derived from an EMBL/GenBank/DDBJ whole genome shotgun (WGS) entry which is preliminary data.</text>
</comment>
<feature type="binding site" evidence="13">
    <location>
        <begin position="47"/>
        <end position="54"/>
    </location>
    <ligand>
        <name>ATP</name>
        <dbReference type="ChEBI" id="CHEBI:30616"/>
    </ligand>
</feature>
<dbReference type="Proteomes" id="UP000727490">
    <property type="component" value="Unassembled WGS sequence"/>
</dbReference>
<comment type="similarity">
    <text evidence="13">Belongs to the LpxK family.</text>
</comment>
<evidence type="ECO:0000256" key="6">
    <source>
        <dbReference type="ARBA" id="ARBA00022556"/>
    </source>
</evidence>
<comment type="pathway">
    <text evidence="2 13">Glycolipid biosynthesis; lipid IV(A) biosynthesis; lipid IV(A) from (3R)-3-hydroxytetradecanoyl-[acyl-carrier-protein] and UDP-N-acetyl-alpha-D-glucosamine: step 6/6.</text>
</comment>
<dbReference type="RefSeq" id="WP_219286383.1">
    <property type="nucleotide sequence ID" value="NZ_RPHB01000001.1"/>
</dbReference>
<evidence type="ECO:0000313" key="15">
    <source>
        <dbReference type="Proteomes" id="UP000727490"/>
    </source>
</evidence>
<evidence type="ECO:0000256" key="7">
    <source>
        <dbReference type="ARBA" id="ARBA00022679"/>
    </source>
</evidence>
<keyword evidence="7 13" id="KW-0808">Transferase</keyword>
<evidence type="ECO:0000256" key="3">
    <source>
        <dbReference type="ARBA" id="ARBA00012071"/>
    </source>
</evidence>
<dbReference type="HAMAP" id="MF_00409">
    <property type="entry name" value="LpxK"/>
    <property type="match status" value="1"/>
</dbReference>
<proteinExistence type="inferred from homology"/>
<gene>
    <name evidence="13 14" type="primary">lpxK</name>
    <name evidence="14" type="ORF">EGN73_01440</name>
</gene>
<dbReference type="GO" id="GO:0009245">
    <property type="term" value="P:lipid A biosynthetic process"/>
    <property type="evidence" value="ECO:0007669"/>
    <property type="project" value="UniProtKB-UniRule"/>
</dbReference>
<dbReference type="GO" id="GO:0005886">
    <property type="term" value="C:plasma membrane"/>
    <property type="evidence" value="ECO:0007669"/>
    <property type="project" value="TreeGrafter"/>
</dbReference>
<keyword evidence="9 13" id="KW-0418">Kinase</keyword>
<name>A0A951IQJ0_9BACT</name>
<evidence type="ECO:0000256" key="12">
    <source>
        <dbReference type="ARBA" id="ARBA00029757"/>
    </source>
</evidence>
<dbReference type="PANTHER" id="PTHR42724:SF1">
    <property type="entry name" value="TETRAACYLDISACCHARIDE 4'-KINASE, MITOCHONDRIAL-RELATED"/>
    <property type="match status" value="1"/>
</dbReference>
<keyword evidence="8 13" id="KW-0547">Nucleotide-binding</keyword>
<dbReference type="GO" id="GO:0005524">
    <property type="term" value="F:ATP binding"/>
    <property type="evidence" value="ECO:0007669"/>
    <property type="project" value="UniProtKB-UniRule"/>
</dbReference>
<keyword evidence="11 13" id="KW-0443">Lipid metabolism</keyword>
<comment type="catalytic activity">
    <reaction evidence="13">
        <text>a lipid A disaccharide + ATP = a lipid IVA + ADP + H(+)</text>
        <dbReference type="Rhea" id="RHEA:67840"/>
        <dbReference type="ChEBI" id="CHEBI:15378"/>
        <dbReference type="ChEBI" id="CHEBI:30616"/>
        <dbReference type="ChEBI" id="CHEBI:176343"/>
        <dbReference type="ChEBI" id="CHEBI:176425"/>
        <dbReference type="ChEBI" id="CHEBI:456216"/>
        <dbReference type="EC" id="2.7.1.130"/>
    </reaction>
</comment>
<dbReference type="AlphaFoldDB" id="A0A951IQJ0"/>
<dbReference type="EC" id="2.7.1.130" evidence="3 13"/>
<evidence type="ECO:0000256" key="8">
    <source>
        <dbReference type="ARBA" id="ARBA00022741"/>
    </source>
</evidence>
<evidence type="ECO:0000256" key="5">
    <source>
        <dbReference type="ARBA" id="ARBA00022516"/>
    </source>
</evidence>
<comment type="function">
    <text evidence="1 13">Transfers the gamma-phosphate of ATP to the 4'-position of a tetraacyldisaccharide 1-phosphate intermediate (termed DS-1-P) to form tetraacyldisaccharide 1,4'-bis-phosphate (lipid IVA).</text>
</comment>
<keyword evidence="5 13" id="KW-0444">Lipid biosynthesis</keyword>
<sequence length="349" mass="39804">MRWYHTLLYPFSVVYDFATALRNHLFDIGYKKEMNFDVPTVVVGNLSVGGSGKTPMVEFLIESLTEKYRLAVLSRGYGRKTRGFIMLQDGLSPEQVGDEPFQIFSKYGKNIKVAVGEQRTLAIPKIMLQYPDTALILLDDAFQHRYLRADYNILLTTFHSPFFRDHVLPMGLLRESRSGARRANLVIVTKCPDNLGEELKALYIGEIKKYTNAKTIFTSIQYGEPYSVLDNGKQIKQKVVLVSGIANDALFVNECQSRFQVIEKFTFGDHHTYSDSDMKKITSVLKEMPDSMLLTTEKDAVKLKNPSFRDYLAEFPIFAMPIKINMSAQDQNALRKELSDMVSAKAYHQ</sequence>
<evidence type="ECO:0000313" key="14">
    <source>
        <dbReference type="EMBL" id="MBW3466475.1"/>
    </source>
</evidence>
<dbReference type="NCBIfam" id="TIGR00682">
    <property type="entry name" value="lpxK"/>
    <property type="match status" value="1"/>
</dbReference>
<dbReference type="Pfam" id="PF02606">
    <property type="entry name" value="LpxK"/>
    <property type="match status" value="1"/>
</dbReference>
<keyword evidence="15" id="KW-1185">Reference proteome</keyword>
<dbReference type="GO" id="GO:0009244">
    <property type="term" value="P:lipopolysaccharide core region biosynthetic process"/>
    <property type="evidence" value="ECO:0007669"/>
    <property type="project" value="TreeGrafter"/>
</dbReference>
<evidence type="ECO:0000256" key="2">
    <source>
        <dbReference type="ARBA" id="ARBA00004870"/>
    </source>
</evidence>